<dbReference type="GO" id="GO:0005634">
    <property type="term" value="C:nucleus"/>
    <property type="evidence" value="ECO:0007669"/>
    <property type="project" value="UniProtKB-SubCell"/>
</dbReference>
<dbReference type="InterPro" id="IPR011257">
    <property type="entry name" value="DNA_glycosylase"/>
</dbReference>
<dbReference type="GO" id="GO:0003824">
    <property type="term" value="F:catalytic activity"/>
    <property type="evidence" value="ECO:0007669"/>
    <property type="project" value="InterPro"/>
</dbReference>
<dbReference type="SUPFAM" id="SSF48150">
    <property type="entry name" value="DNA-glycosylase"/>
    <property type="match status" value="1"/>
</dbReference>
<dbReference type="GO" id="GO:0003677">
    <property type="term" value="F:DNA binding"/>
    <property type="evidence" value="ECO:0007669"/>
    <property type="project" value="InterPro"/>
</dbReference>
<name>A0A0B4EXR2_METAF</name>
<reference evidence="3 4" key="1">
    <citation type="journal article" date="2014" name="Proc. Natl. Acad. Sci. U.S.A.">
        <title>Trajectory and genomic determinants of fungal-pathogen speciation and host adaptation.</title>
        <authorList>
            <person name="Hu X."/>
            <person name="Xiao G."/>
            <person name="Zheng P."/>
            <person name="Shang Y."/>
            <person name="Su Y."/>
            <person name="Zhang X."/>
            <person name="Liu X."/>
            <person name="Zhan S."/>
            <person name="St Leger R.J."/>
            <person name="Wang C."/>
        </authorList>
    </citation>
    <scope>NUCLEOTIDE SEQUENCE [LARGE SCALE GENOMIC DNA]</scope>
    <source>
        <strain evidence="3 4">ARSEF 549</strain>
    </source>
</reference>
<proteinExistence type="predicted"/>
<comment type="caution">
    <text evidence="3">The sequence shown here is derived from an EMBL/GenBank/DDBJ whole genome shotgun (WGS) entry which is preliminary data.</text>
</comment>
<dbReference type="InterPro" id="IPR045138">
    <property type="entry name" value="MeCP2/MBD4"/>
</dbReference>
<sequence>MSSSFGASVLSTFDCGEDGTEFLSQFIESPDTPAHETRQLVDTSILANSDDFHYLIECARSIQQSRHLPYENLNGNDLLSFVWHILTSEPTVPDAEEKPWAETDRLILLAKELAKDPDIRGPSARQIASYVSPAKRARRQVKLVSQSTTSHYWSTETRTQNETLNGRIALADSYPQQPSLPKGILQTAVANFRQDIQFRDQKVARSSSAATTSQPQNIESVYPQCQSAIDSATALCPTSQISPFFPWKTRDKKSPSRPPAGVVSSVPFPPLSTSQFGLIQERLAHEPFWLLIAVTFLIKTSGQAAIPVFYKVRERFSSPTELRDPNNAEELFSMIRHLGLAANRLAFIQKYAEVFISNPPAPGKQYKVRNYERRDFLPSAMSMESLDTNGDSKCLSPGAADDEANAMTWEIGHMTQGKYTLDSWRIFCRDELLGRAQDWNGKGRQPEFQPEWMRVLPHDKELRAYLRWMWMREGWEWNPETGERQVLRPELEAAVNEGRVEYDNAGGLRILETARR</sequence>
<dbReference type="VEuPathDB" id="FungiDB:MAN_04951"/>
<organism evidence="3 4">
    <name type="scientific">Metarhizium anisopliae (strain ARSEF 549)</name>
    <dbReference type="NCBI Taxonomy" id="3151832"/>
    <lineage>
        <taxon>Eukaryota</taxon>
        <taxon>Fungi</taxon>
        <taxon>Dikarya</taxon>
        <taxon>Ascomycota</taxon>
        <taxon>Pezizomycotina</taxon>
        <taxon>Sordariomycetes</taxon>
        <taxon>Hypocreomycetidae</taxon>
        <taxon>Hypocreales</taxon>
        <taxon>Clavicipitaceae</taxon>
        <taxon>Metarhizium</taxon>
    </lineage>
</organism>
<comment type="subcellular location">
    <subcellularLocation>
        <location evidence="1">Nucleus</location>
    </subcellularLocation>
</comment>
<keyword evidence="2" id="KW-0539">Nucleus</keyword>
<dbReference type="OrthoDB" id="10265068at2759"/>
<evidence type="ECO:0000256" key="1">
    <source>
        <dbReference type="ARBA" id="ARBA00004123"/>
    </source>
</evidence>
<dbReference type="Gene3D" id="1.10.340.30">
    <property type="entry name" value="Hypothetical protein, domain 2"/>
    <property type="match status" value="1"/>
</dbReference>
<dbReference type="PANTHER" id="PTHR15074:SF0">
    <property type="entry name" value="METHYL-CPG-BINDING DOMAIN PROTEIN 4-LIKE PROTEIN"/>
    <property type="match status" value="1"/>
</dbReference>
<feature type="non-terminal residue" evidence="3">
    <location>
        <position position="1"/>
    </location>
</feature>
<evidence type="ECO:0000313" key="3">
    <source>
        <dbReference type="EMBL" id="KID66670.1"/>
    </source>
</evidence>
<dbReference type="Proteomes" id="UP000031186">
    <property type="component" value="Unassembled WGS sequence"/>
</dbReference>
<accession>A0A0B4EXR2</accession>
<dbReference type="HOGENOM" id="CLU_017748_0_0_1"/>
<dbReference type="GO" id="GO:0006281">
    <property type="term" value="P:DNA repair"/>
    <property type="evidence" value="ECO:0007669"/>
    <property type="project" value="InterPro"/>
</dbReference>
<gene>
    <name evidence="3" type="ORF">MAN_04951</name>
</gene>
<evidence type="ECO:0000313" key="4">
    <source>
        <dbReference type="Proteomes" id="UP000031186"/>
    </source>
</evidence>
<evidence type="ECO:0000256" key="2">
    <source>
        <dbReference type="ARBA" id="ARBA00023242"/>
    </source>
</evidence>
<keyword evidence="4" id="KW-1185">Reference proteome</keyword>
<protein>
    <submittedName>
        <fullName evidence="3">Pre-mRNA splicing factor</fullName>
    </submittedName>
</protein>
<dbReference type="PANTHER" id="PTHR15074">
    <property type="entry name" value="METHYL-CPG-BINDING PROTEIN"/>
    <property type="match status" value="1"/>
</dbReference>
<dbReference type="EMBL" id="AZNF01000005">
    <property type="protein sequence ID" value="KID66670.1"/>
    <property type="molecule type" value="Genomic_DNA"/>
</dbReference>
<dbReference type="AlphaFoldDB" id="A0A0B4EXR2"/>